<dbReference type="InterPro" id="IPR012328">
    <property type="entry name" value="Chalcone/stilbene_synt_C"/>
</dbReference>
<evidence type="ECO:0000259" key="4">
    <source>
        <dbReference type="Pfam" id="PF00195"/>
    </source>
</evidence>
<dbReference type="Proteomes" id="UP000076078">
    <property type="component" value="Unassembled WGS sequence"/>
</dbReference>
<dbReference type="InterPro" id="IPR001099">
    <property type="entry name" value="Chalcone/stilbene_synt_N"/>
</dbReference>
<protein>
    <submittedName>
        <fullName evidence="6">Putative polyketide synthase</fullName>
    </submittedName>
</protein>
<evidence type="ECO:0000313" key="6">
    <source>
        <dbReference type="EMBL" id="KYQ93091.1"/>
    </source>
</evidence>
<feature type="domain" description="Chalcone/stilbene synthase C-terminal" evidence="5">
    <location>
        <begin position="229"/>
        <end position="369"/>
    </location>
</feature>
<dbReference type="InParanoid" id="A0A151ZGJ1"/>
<accession>A0A151ZGJ1</accession>
<dbReference type="CDD" id="cd00831">
    <property type="entry name" value="CHS_like"/>
    <property type="match status" value="1"/>
</dbReference>
<dbReference type="OMA" id="HGWQDRM"/>
<dbReference type="PIRSF" id="PIRSF000451">
    <property type="entry name" value="PKS_III"/>
    <property type="match status" value="1"/>
</dbReference>
<dbReference type="Pfam" id="PF00195">
    <property type="entry name" value="Chal_sti_synt_N"/>
    <property type="match status" value="1"/>
</dbReference>
<dbReference type="OrthoDB" id="1500228at2759"/>
<reference evidence="6 7" key="1">
    <citation type="submission" date="2015-12" db="EMBL/GenBank/DDBJ databases">
        <title>Dictyostelia acquired genes for synthesis and detection of signals that induce cell-type specialization by lateral gene transfer from prokaryotes.</title>
        <authorList>
            <person name="Gloeckner G."/>
            <person name="Schaap P."/>
        </authorList>
    </citation>
    <scope>NUCLEOTIDE SEQUENCE [LARGE SCALE GENOMIC DNA]</scope>
    <source>
        <strain evidence="6 7">TK</strain>
    </source>
</reference>
<dbReference type="EMBL" id="LODT01000028">
    <property type="protein sequence ID" value="KYQ93091.1"/>
    <property type="molecule type" value="Genomic_DNA"/>
</dbReference>
<dbReference type="PANTHER" id="PTHR11877:SF46">
    <property type="entry name" value="TYPE III POLYKETIDE SYNTHASE A"/>
    <property type="match status" value="1"/>
</dbReference>
<dbReference type="STRING" id="361077.A0A151ZGJ1"/>
<dbReference type="GO" id="GO:0016747">
    <property type="term" value="F:acyltransferase activity, transferring groups other than amino-acyl groups"/>
    <property type="evidence" value="ECO:0007669"/>
    <property type="project" value="InterPro"/>
</dbReference>
<keyword evidence="2 3" id="KW-0808">Transferase</keyword>
<feature type="domain" description="Chalcone/stilbene synthase N-terminal" evidence="4">
    <location>
        <begin position="93"/>
        <end position="216"/>
    </location>
</feature>
<name>A0A151ZGJ1_TIELA</name>
<dbReference type="Pfam" id="PF02797">
    <property type="entry name" value="Chal_sti_synt_C"/>
    <property type="match status" value="1"/>
</dbReference>
<evidence type="ECO:0000259" key="5">
    <source>
        <dbReference type="Pfam" id="PF02797"/>
    </source>
</evidence>
<dbReference type="SUPFAM" id="SSF53901">
    <property type="entry name" value="Thiolase-like"/>
    <property type="match status" value="2"/>
</dbReference>
<dbReference type="PANTHER" id="PTHR11877">
    <property type="entry name" value="HYDROXYMETHYLGLUTARYL-COA SYNTHASE"/>
    <property type="match status" value="1"/>
</dbReference>
<keyword evidence="3" id="KW-0012">Acyltransferase</keyword>
<evidence type="ECO:0000256" key="1">
    <source>
        <dbReference type="ARBA" id="ARBA00005531"/>
    </source>
</evidence>
<evidence type="ECO:0000256" key="2">
    <source>
        <dbReference type="ARBA" id="ARBA00022679"/>
    </source>
</evidence>
<comment type="caution">
    <text evidence="6">The sequence shown here is derived from an EMBL/GenBank/DDBJ whole genome shotgun (WGS) entry which is preliminary data.</text>
</comment>
<dbReference type="Gene3D" id="3.40.47.10">
    <property type="match status" value="2"/>
</dbReference>
<dbReference type="InterPro" id="IPR011141">
    <property type="entry name" value="Polyketide_synthase_type-III"/>
</dbReference>
<evidence type="ECO:0000256" key="3">
    <source>
        <dbReference type="RuleBase" id="RU003633"/>
    </source>
</evidence>
<evidence type="ECO:0000313" key="7">
    <source>
        <dbReference type="Proteomes" id="UP000076078"/>
    </source>
</evidence>
<dbReference type="AlphaFoldDB" id="A0A151ZGJ1"/>
<organism evidence="6 7">
    <name type="scientific">Tieghemostelium lacteum</name>
    <name type="common">Slime mold</name>
    <name type="synonym">Dictyostelium lacteum</name>
    <dbReference type="NCBI Taxonomy" id="361077"/>
    <lineage>
        <taxon>Eukaryota</taxon>
        <taxon>Amoebozoa</taxon>
        <taxon>Evosea</taxon>
        <taxon>Eumycetozoa</taxon>
        <taxon>Dictyostelia</taxon>
        <taxon>Dictyosteliales</taxon>
        <taxon>Raperosteliaceae</taxon>
        <taxon>Tieghemostelium</taxon>
    </lineage>
</organism>
<dbReference type="InterPro" id="IPR016039">
    <property type="entry name" value="Thiolase-like"/>
</dbReference>
<dbReference type="SMR" id="A0A151ZGJ1"/>
<dbReference type="GO" id="GO:0030639">
    <property type="term" value="P:polyketide biosynthetic process"/>
    <property type="evidence" value="ECO:0007669"/>
    <property type="project" value="TreeGrafter"/>
</dbReference>
<gene>
    <name evidence="6" type="ORF">DLAC_05714</name>
</gene>
<keyword evidence="7" id="KW-1185">Reference proteome</keyword>
<sequence length="378" mass="41883">MTTGDSEIKNPFILGMGTANPERYITAKEFHEKIGAPFLIQEEYLKKTEEVYPKIGVEGRHFGRDYTLTKTSYPVRALQNIEQVNNEYIGFAMDISEKSCLKAVQDWGGNPKDITHFVTATCTGQMVPDLNARLIPILGLNDDINRVSSNFNGCCAGLTTMRIAADIARANKNFRLLVLCTELCTQQMSLSAEFDQVITSYLFGDGSAAYIMGSEPKESEKPLYEVLGSHTKIIPNTQNLLKFELAVQGWSMTIDPMIPPTISTNVQGFLNKMLEEKCNGNKLPTDLVAECEYLLHPGGPGILKGICKSLGITDYHARHSWHVLKKYGNMSSATVLFTMNSARYDKVAKPYSISFAFGPGLAVEGIVLKNHFINNTNI</sequence>
<proteinExistence type="inferred from homology"/>
<comment type="similarity">
    <text evidence="1 3">Belongs to the thiolase-like superfamily. Chalcone/stilbene synthases family.</text>
</comment>